<evidence type="ECO:0000313" key="2">
    <source>
        <dbReference type="EMBL" id="TNN49999.1"/>
    </source>
</evidence>
<dbReference type="EMBL" id="SRLO01000634">
    <property type="protein sequence ID" value="TNN49999.1"/>
    <property type="molecule type" value="Genomic_DNA"/>
</dbReference>
<keyword evidence="3" id="KW-1185">Reference proteome</keyword>
<feature type="region of interest" description="Disordered" evidence="1">
    <location>
        <begin position="85"/>
        <end position="110"/>
    </location>
</feature>
<accession>A0A4Z2G8Y6</accession>
<dbReference type="AlphaFoldDB" id="A0A4Z2G8Y6"/>
<feature type="region of interest" description="Disordered" evidence="1">
    <location>
        <begin position="1"/>
        <end position="48"/>
    </location>
</feature>
<name>A0A4Z2G8Y6_9TELE</name>
<evidence type="ECO:0000256" key="1">
    <source>
        <dbReference type="SAM" id="MobiDB-lite"/>
    </source>
</evidence>
<gene>
    <name evidence="2" type="ORF">EYF80_039807</name>
</gene>
<sequence length="125" mass="14095">MRNVKNQQFHRHVPGSGSHLQNHVGRPQSRLETKPQRGLGALTGPLDPLDPQCQWTGWTSFCPVEPSGGPELRAPASTAWWRLPTSSHGWKSRQEVTSESGSNQMEQRPLAARRLLTWRNQIEPN</sequence>
<feature type="compositionally biased region" description="Polar residues" evidence="1">
    <location>
        <begin position="85"/>
        <end position="106"/>
    </location>
</feature>
<dbReference type="Proteomes" id="UP000314294">
    <property type="component" value="Unassembled WGS sequence"/>
</dbReference>
<evidence type="ECO:0000313" key="3">
    <source>
        <dbReference type="Proteomes" id="UP000314294"/>
    </source>
</evidence>
<proteinExistence type="predicted"/>
<protein>
    <submittedName>
        <fullName evidence="2">Uncharacterized protein</fullName>
    </submittedName>
</protein>
<organism evidence="2 3">
    <name type="scientific">Liparis tanakae</name>
    <name type="common">Tanaka's snailfish</name>
    <dbReference type="NCBI Taxonomy" id="230148"/>
    <lineage>
        <taxon>Eukaryota</taxon>
        <taxon>Metazoa</taxon>
        <taxon>Chordata</taxon>
        <taxon>Craniata</taxon>
        <taxon>Vertebrata</taxon>
        <taxon>Euteleostomi</taxon>
        <taxon>Actinopterygii</taxon>
        <taxon>Neopterygii</taxon>
        <taxon>Teleostei</taxon>
        <taxon>Neoteleostei</taxon>
        <taxon>Acanthomorphata</taxon>
        <taxon>Eupercaria</taxon>
        <taxon>Perciformes</taxon>
        <taxon>Cottioidei</taxon>
        <taxon>Cottales</taxon>
        <taxon>Liparidae</taxon>
        <taxon>Liparis</taxon>
    </lineage>
</organism>
<comment type="caution">
    <text evidence="2">The sequence shown here is derived from an EMBL/GenBank/DDBJ whole genome shotgun (WGS) entry which is preliminary data.</text>
</comment>
<reference evidence="2 3" key="1">
    <citation type="submission" date="2019-03" db="EMBL/GenBank/DDBJ databases">
        <title>First draft genome of Liparis tanakae, snailfish: a comprehensive survey of snailfish specific genes.</title>
        <authorList>
            <person name="Kim W."/>
            <person name="Song I."/>
            <person name="Jeong J.-H."/>
            <person name="Kim D."/>
            <person name="Kim S."/>
            <person name="Ryu S."/>
            <person name="Song J.Y."/>
            <person name="Lee S.K."/>
        </authorList>
    </citation>
    <scope>NUCLEOTIDE SEQUENCE [LARGE SCALE GENOMIC DNA]</scope>
    <source>
        <tissue evidence="2">Muscle</tissue>
    </source>
</reference>